<evidence type="ECO:0000256" key="6">
    <source>
        <dbReference type="ARBA" id="ARBA00022970"/>
    </source>
</evidence>
<name>E7GDX6_9FIRM</name>
<feature type="transmembrane region" description="Helical" evidence="9">
    <location>
        <begin position="367"/>
        <end position="387"/>
    </location>
</feature>
<keyword evidence="8 9" id="KW-0472">Membrane</keyword>
<dbReference type="GeneID" id="78230391"/>
<accession>E7GDX6</accession>
<evidence type="ECO:0000313" key="10">
    <source>
        <dbReference type="EMBL" id="EFW03779.1"/>
    </source>
</evidence>
<dbReference type="NCBIfam" id="TIGR00796">
    <property type="entry name" value="livcs"/>
    <property type="match status" value="1"/>
</dbReference>
<dbReference type="PANTHER" id="PTHR30588">
    <property type="entry name" value="BRANCHED-CHAIN AMINO ACID TRANSPORT SYSTEM 2 CARRIER PROTEIN"/>
    <property type="match status" value="1"/>
</dbReference>
<keyword evidence="4" id="KW-1003">Cell membrane</keyword>
<feature type="transmembrane region" description="Helical" evidence="9">
    <location>
        <begin position="9"/>
        <end position="28"/>
    </location>
</feature>
<evidence type="ECO:0000256" key="1">
    <source>
        <dbReference type="ARBA" id="ARBA00004651"/>
    </source>
</evidence>
<feature type="transmembrane region" description="Helical" evidence="9">
    <location>
        <begin position="343"/>
        <end position="360"/>
    </location>
</feature>
<evidence type="ECO:0000256" key="3">
    <source>
        <dbReference type="ARBA" id="ARBA00022448"/>
    </source>
</evidence>
<dbReference type="Proteomes" id="UP000003157">
    <property type="component" value="Unassembled WGS sequence"/>
</dbReference>
<comment type="function">
    <text evidence="9">Component of the transport system for branched-chain amino acids.</text>
</comment>
<dbReference type="GO" id="GO:0005886">
    <property type="term" value="C:plasma membrane"/>
    <property type="evidence" value="ECO:0007669"/>
    <property type="project" value="UniProtKB-SubCell"/>
</dbReference>
<gene>
    <name evidence="10" type="ORF">HMPREF9488_02969</name>
</gene>
<dbReference type="GO" id="GO:0015818">
    <property type="term" value="P:isoleucine transport"/>
    <property type="evidence" value="ECO:0007669"/>
    <property type="project" value="TreeGrafter"/>
</dbReference>
<evidence type="ECO:0000256" key="2">
    <source>
        <dbReference type="ARBA" id="ARBA00008540"/>
    </source>
</evidence>
<feature type="transmembrane region" description="Helical" evidence="9">
    <location>
        <begin position="79"/>
        <end position="99"/>
    </location>
</feature>
<feature type="transmembrane region" description="Helical" evidence="9">
    <location>
        <begin position="119"/>
        <end position="137"/>
    </location>
</feature>
<feature type="transmembrane region" description="Helical" evidence="9">
    <location>
        <begin position="278"/>
        <end position="305"/>
    </location>
</feature>
<dbReference type="Pfam" id="PF05525">
    <property type="entry name" value="Branch_AA_trans"/>
    <property type="match status" value="1"/>
</dbReference>
<feature type="transmembrane region" description="Helical" evidence="9">
    <location>
        <begin position="407"/>
        <end position="425"/>
    </location>
</feature>
<dbReference type="GO" id="GO:0005304">
    <property type="term" value="F:L-valine transmembrane transporter activity"/>
    <property type="evidence" value="ECO:0007669"/>
    <property type="project" value="TreeGrafter"/>
</dbReference>
<evidence type="ECO:0000313" key="11">
    <source>
        <dbReference type="Proteomes" id="UP000003157"/>
    </source>
</evidence>
<dbReference type="Gene3D" id="1.20.1740.10">
    <property type="entry name" value="Amino acid/polyamine transporter I"/>
    <property type="match status" value="1"/>
</dbReference>
<feature type="transmembrane region" description="Helical" evidence="9">
    <location>
        <begin position="149"/>
        <end position="173"/>
    </location>
</feature>
<feature type="transmembrane region" description="Helical" evidence="9">
    <location>
        <begin position="317"/>
        <end position="337"/>
    </location>
</feature>
<organism evidence="10 11">
    <name type="scientific">Coprobacillus cateniformis</name>
    <dbReference type="NCBI Taxonomy" id="100884"/>
    <lineage>
        <taxon>Bacteria</taxon>
        <taxon>Bacillati</taxon>
        <taxon>Bacillota</taxon>
        <taxon>Erysipelotrichia</taxon>
        <taxon>Erysipelotrichales</taxon>
        <taxon>Coprobacillaceae</taxon>
        <taxon>Coprobacillus</taxon>
    </lineage>
</organism>
<dbReference type="InterPro" id="IPR004685">
    <property type="entry name" value="Brnchd-chn_aa_trnsp_Livcs"/>
</dbReference>
<evidence type="ECO:0000256" key="4">
    <source>
        <dbReference type="ARBA" id="ARBA00022475"/>
    </source>
</evidence>
<dbReference type="EMBL" id="ADKX01000043">
    <property type="protein sequence ID" value="EFW03779.1"/>
    <property type="molecule type" value="Genomic_DNA"/>
</dbReference>
<dbReference type="GO" id="GO:0015820">
    <property type="term" value="P:L-leucine transport"/>
    <property type="evidence" value="ECO:0007669"/>
    <property type="project" value="TreeGrafter"/>
</dbReference>
<dbReference type="GO" id="GO:0015190">
    <property type="term" value="F:L-leucine transmembrane transporter activity"/>
    <property type="evidence" value="ECO:0007669"/>
    <property type="project" value="TreeGrafter"/>
</dbReference>
<keyword evidence="6 9" id="KW-0029">Amino-acid transport</keyword>
<dbReference type="OrthoDB" id="9783920at2"/>
<evidence type="ECO:0000256" key="9">
    <source>
        <dbReference type="RuleBase" id="RU362122"/>
    </source>
</evidence>
<feature type="transmembrane region" description="Helical" evidence="9">
    <location>
        <begin position="40"/>
        <end position="67"/>
    </location>
</feature>
<dbReference type="GO" id="GO:0015188">
    <property type="term" value="F:L-isoleucine transmembrane transporter activity"/>
    <property type="evidence" value="ECO:0007669"/>
    <property type="project" value="TreeGrafter"/>
</dbReference>
<dbReference type="eggNOG" id="COG1114">
    <property type="taxonomic scope" value="Bacteria"/>
</dbReference>
<keyword evidence="3 9" id="KW-0813">Transport</keyword>
<keyword evidence="11" id="KW-1185">Reference proteome</keyword>
<comment type="caution">
    <text evidence="10">The sequence shown here is derived from an EMBL/GenBank/DDBJ whole genome shotgun (WGS) entry which is preliminary data.</text>
</comment>
<comment type="subcellular location">
    <subcellularLocation>
        <location evidence="1 9">Cell membrane</location>
        <topology evidence="1 9">Multi-pass membrane protein</topology>
    </subcellularLocation>
</comment>
<feature type="transmembrane region" description="Helical" evidence="9">
    <location>
        <begin position="193"/>
        <end position="212"/>
    </location>
</feature>
<proteinExistence type="inferred from homology"/>
<sequence>MKTLKRKELLFIGLTLFSMFFGAGNLIFPPFLGEQAGGLAWFAMIGFIISAVGLPVLGVIAVAKAGGLKPLAGRVHPKFAFVFTLLIYLSIGPCLAIPRTASTSFEMTIVPFIGNYGKIAQFIYSFVFFGIALYMALNPEKLSDRLGKVLCPILLCLISIIFIGSFFAGTFQYGTSIEPYTSHSLIQGFLDGYQTMDTIAALNFGIIIALNIQSKGIHDSKTIVSSTMKAGLIAGFCLTLVYCALLHIGGLAGNINGYHSNGAQTLMQFVEYLFKNTGVIILGATFFIACLNTCIGLICCCSEYFYEIIPQISYKKWAFLFAGLSMIISNIGLDMILQVSVPVLNFLYPLSIVLIVLAFLHPWIHKYTYVYQITMLLTGIGSILGLLPSLGLNYQWLHSIPLYNQSLGWIIFSAVGLCLSICVNTQKE</sequence>
<keyword evidence="7 9" id="KW-1133">Transmembrane helix</keyword>
<dbReference type="HOGENOM" id="CLU_036807_0_1_9"/>
<dbReference type="STRING" id="100884.GCA_000269565_02577"/>
<reference evidence="10 11" key="1">
    <citation type="submission" date="2010-12" db="EMBL/GenBank/DDBJ databases">
        <title>The Genome Sequence of Coprobacillus sp. strain 29_1.</title>
        <authorList>
            <consortium name="The Broad Institute Genome Sequencing Platform"/>
            <person name="Earl A."/>
            <person name="Ward D."/>
            <person name="Feldgarden M."/>
            <person name="Gevers D."/>
            <person name="Daigneault M."/>
            <person name="Sibley C.D."/>
            <person name="White A."/>
            <person name="Strauss J."/>
            <person name="Allen-Vercoe E."/>
            <person name="Young S.K."/>
            <person name="Zeng Q."/>
            <person name="Gargeya S."/>
            <person name="Fitzgerald M."/>
            <person name="Haas B."/>
            <person name="Abouelleil A."/>
            <person name="Alvarado L."/>
            <person name="Arachchi H.M."/>
            <person name="Berlin A."/>
            <person name="Brown A."/>
            <person name="Chapman S.B."/>
            <person name="Chen Z."/>
            <person name="Dunbar C."/>
            <person name="Freedman E."/>
            <person name="Gearin G."/>
            <person name="Gellesch M."/>
            <person name="Goldberg J."/>
            <person name="Griggs A."/>
            <person name="Gujja S."/>
            <person name="Heilman E."/>
            <person name="Heiman D."/>
            <person name="Howarth C."/>
            <person name="Larson L."/>
            <person name="Lui A."/>
            <person name="MacDonald P.J.P."/>
            <person name="Mehta T."/>
            <person name="Montmayeur A."/>
            <person name="Murphy C."/>
            <person name="Neiman D."/>
            <person name="Pearson M."/>
            <person name="Priest M."/>
            <person name="Roberts A."/>
            <person name="Saif S."/>
            <person name="Shea T."/>
            <person name="Shenoy N."/>
            <person name="Sisk P."/>
            <person name="Stolte C."/>
            <person name="Sykes S."/>
            <person name="White J."/>
            <person name="Yandava C."/>
            <person name="Nusbaum C."/>
            <person name="Birren B."/>
        </authorList>
    </citation>
    <scope>NUCLEOTIDE SEQUENCE [LARGE SCALE GENOMIC DNA]</scope>
    <source>
        <strain evidence="10 11">29_1</strain>
    </source>
</reference>
<comment type="similarity">
    <text evidence="2 9">Belongs to the branched chain amino acid transporter family.</text>
</comment>
<feature type="transmembrane region" description="Helical" evidence="9">
    <location>
        <begin position="232"/>
        <end position="258"/>
    </location>
</feature>
<evidence type="ECO:0000256" key="5">
    <source>
        <dbReference type="ARBA" id="ARBA00022692"/>
    </source>
</evidence>
<evidence type="ECO:0000256" key="8">
    <source>
        <dbReference type="ARBA" id="ARBA00023136"/>
    </source>
</evidence>
<evidence type="ECO:0000256" key="7">
    <source>
        <dbReference type="ARBA" id="ARBA00022989"/>
    </source>
</evidence>
<protein>
    <recommendedName>
        <fullName evidence="9">Branched-chain amino acid transport system carrier protein</fullName>
    </recommendedName>
</protein>
<dbReference type="AlphaFoldDB" id="E7GDX6"/>
<keyword evidence="5 9" id="KW-0812">Transmembrane</keyword>
<dbReference type="PANTHER" id="PTHR30588:SF0">
    <property type="entry name" value="BRANCHED-CHAIN AMINO ACID PERMEASE BRNQ"/>
    <property type="match status" value="1"/>
</dbReference>
<dbReference type="RefSeq" id="WP_008790056.1">
    <property type="nucleotide sequence ID" value="NZ_AKCB01000001.1"/>
</dbReference>